<comment type="caution">
    <text evidence="2">The sequence shown here is derived from an EMBL/GenBank/DDBJ whole genome shotgun (WGS) entry which is preliminary data.</text>
</comment>
<proteinExistence type="predicted"/>
<dbReference type="AlphaFoldDB" id="A0A7J2U6Z9"/>
<evidence type="ECO:0000313" key="2">
    <source>
        <dbReference type="EMBL" id="HEM68135.1"/>
    </source>
</evidence>
<evidence type="ECO:0000259" key="1">
    <source>
        <dbReference type="SMART" id="SM00933"/>
    </source>
</evidence>
<reference evidence="2" key="1">
    <citation type="journal article" date="2020" name="mSystems">
        <title>Genome- and Community-Level Interaction Insights into Carbon Utilization and Element Cycling Functions of Hydrothermarchaeota in Hydrothermal Sediment.</title>
        <authorList>
            <person name="Zhou Z."/>
            <person name="Liu Y."/>
            <person name="Xu W."/>
            <person name="Pan J."/>
            <person name="Luo Z.H."/>
            <person name="Li M."/>
        </authorList>
    </citation>
    <scope>NUCLEOTIDE SEQUENCE [LARGE SCALE GENOMIC DNA]</scope>
    <source>
        <strain evidence="2">SpSt-125</strain>
    </source>
</reference>
<gene>
    <name evidence="2" type="ORF">ENO26_11365</name>
</gene>
<name>A0A7J2U6Z9_9CREN</name>
<organism evidence="2">
    <name type="scientific">Ignisphaera aggregans</name>
    <dbReference type="NCBI Taxonomy" id="334771"/>
    <lineage>
        <taxon>Archaea</taxon>
        <taxon>Thermoproteota</taxon>
        <taxon>Thermoprotei</taxon>
        <taxon>Desulfurococcales</taxon>
        <taxon>Desulfurococcaceae</taxon>
        <taxon>Ignisphaera</taxon>
    </lineage>
</organism>
<dbReference type="InterPro" id="IPR018977">
    <property type="entry name" value="NurA_domain"/>
</dbReference>
<dbReference type="SMART" id="SM00933">
    <property type="entry name" value="NurA"/>
    <property type="match status" value="1"/>
</dbReference>
<accession>A0A7J2U6Z9</accession>
<dbReference type="EMBL" id="DSEU01000079">
    <property type="protein sequence ID" value="HEM68135.1"/>
    <property type="molecule type" value="Genomic_DNA"/>
</dbReference>
<protein>
    <submittedName>
        <fullName evidence="2">DNA double-strand break repair nuclease NurA</fullName>
    </submittedName>
</protein>
<feature type="domain" description="NurA" evidence="1">
    <location>
        <begin position="72"/>
        <end position="371"/>
    </location>
</feature>
<sequence>MLHDLEKEFAYGESIELSDENPEVTLALSEMAKELIKVLGSRYVNPIRSNINDLRRLLKIKVFGKEAGTGGEIVIAVDSTWSKPALELVAGVFGVIISGYVVVGPSGISSYGITDVSLRLGNIENRLNVVIELDSKIMELSTALKAIEKHRYADIIMLDGSLFFSTRPTFFTPANLLSISEAKSTSDPDKLASIASSALIKLLRRCEALGVPVVGVVKRVSSTFIATYIGGADPQLHSKLRHINDKVLLSYVLRPGEYVVLDSYLNVFEEHLSKAMDRSPSAKKRLKGILKALDKCNTNSSGDLLQELCKYMDSTAVVYYMPKSDMVFRQIARLDVYPRSAVEKVLEYVMENTSQNAVPIPIDYVDRFIRLESSAMRRLYKLALIYSGEAKEDVSVALGLTNPQKSYLYE</sequence>
<dbReference type="Pfam" id="PF09376">
    <property type="entry name" value="NurA"/>
    <property type="match status" value="1"/>
</dbReference>